<evidence type="ECO:0000256" key="1">
    <source>
        <dbReference type="SAM" id="Coils"/>
    </source>
</evidence>
<evidence type="ECO:0000313" key="3">
    <source>
        <dbReference type="EMBL" id="GJT99271.1"/>
    </source>
</evidence>
<reference evidence="3" key="1">
    <citation type="journal article" date="2022" name="Int. J. Mol. Sci.">
        <title>Draft Genome of Tanacetum Coccineum: Genomic Comparison of Closely Related Tanacetum-Family Plants.</title>
        <authorList>
            <person name="Yamashiro T."/>
            <person name="Shiraishi A."/>
            <person name="Nakayama K."/>
            <person name="Satake H."/>
        </authorList>
    </citation>
    <scope>NUCLEOTIDE SEQUENCE</scope>
</reference>
<keyword evidence="1" id="KW-0175">Coiled coil</keyword>
<evidence type="ECO:0000313" key="4">
    <source>
        <dbReference type="Proteomes" id="UP001151760"/>
    </source>
</evidence>
<gene>
    <name evidence="3" type="ORF">Tco_1094789</name>
</gene>
<comment type="caution">
    <text evidence="3">The sequence shown here is derived from an EMBL/GenBank/DDBJ whole genome shotgun (WGS) entry which is preliminary data.</text>
</comment>
<accession>A0ABQ5IGI1</accession>
<sequence>MKRSFRGAPRPLLPAMLLVATTNPNAGQEHHHVTQTQPSSSTLPEEASLAEAIRLDTLQKEEVAKQVHLDALLAQRIAEEEELNEQQKKRRAQVQFEAQHYTDEDWDLIRAKIEANAELSINVCLESDLKEKILQRDESWGHGKLSQLKNLSFERSQGKICDISRDDLTELYRIVMNRYGMDGPGEELGSKDHCGRYYDLEEYHCLNLEKYLLSAEICKTMLDKKLQGGKPDEDCYKMLKMMEKQAVIVKVNKRSRTNALKSKLRSIKLGDSSMEAYFMKIESILTTLASLGSQVNDKDVVHYALEGLPTSMIKSLGLCTLKTLFRIEMRLKSKSLSLPVDSSSPLILMTQTGTPRRPSSPQIKSWRPCFVGNYI</sequence>
<dbReference type="EMBL" id="BQNB010020755">
    <property type="protein sequence ID" value="GJT99271.1"/>
    <property type="molecule type" value="Genomic_DNA"/>
</dbReference>
<proteinExistence type="predicted"/>
<protein>
    <submittedName>
        <fullName evidence="3">Uncharacterized protein</fullName>
    </submittedName>
</protein>
<name>A0ABQ5IGI1_9ASTR</name>
<dbReference type="PANTHER" id="PTHR47481:SF31">
    <property type="entry name" value="OS01G0873500 PROTEIN"/>
    <property type="match status" value="1"/>
</dbReference>
<dbReference type="Proteomes" id="UP001151760">
    <property type="component" value="Unassembled WGS sequence"/>
</dbReference>
<feature type="compositionally biased region" description="Polar residues" evidence="2">
    <location>
        <begin position="34"/>
        <end position="43"/>
    </location>
</feature>
<feature type="region of interest" description="Disordered" evidence="2">
    <location>
        <begin position="25"/>
        <end position="45"/>
    </location>
</feature>
<evidence type="ECO:0000256" key="2">
    <source>
        <dbReference type="SAM" id="MobiDB-lite"/>
    </source>
</evidence>
<feature type="coiled-coil region" evidence="1">
    <location>
        <begin position="69"/>
        <end position="97"/>
    </location>
</feature>
<reference evidence="3" key="2">
    <citation type="submission" date="2022-01" db="EMBL/GenBank/DDBJ databases">
        <authorList>
            <person name="Yamashiro T."/>
            <person name="Shiraishi A."/>
            <person name="Satake H."/>
            <person name="Nakayama K."/>
        </authorList>
    </citation>
    <scope>NUCLEOTIDE SEQUENCE</scope>
</reference>
<keyword evidence="4" id="KW-1185">Reference proteome</keyword>
<dbReference type="PANTHER" id="PTHR47481">
    <property type="match status" value="1"/>
</dbReference>
<organism evidence="3 4">
    <name type="scientific">Tanacetum coccineum</name>
    <dbReference type="NCBI Taxonomy" id="301880"/>
    <lineage>
        <taxon>Eukaryota</taxon>
        <taxon>Viridiplantae</taxon>
        <taxon>Streptophyta</taxon>
        <taxon>Embryophyta</taxon>
        <taxon>Tracheophyta</taxon>
        <taxon>Spermatophyta</taxon>
        <taxon>Magnoliopsida</taxon>
        <taxon>eudicotyledons</taxon>
        <taxon>Gunneridae</taxon>
        <taxon>Pentapetalae</taxon>
        <taxon>asterids</taxon>
        <taxon>campanulids</taxon>
        <taxon>Asterales</taxon>
        <taxon>Asteraceae</taxon>
        <taxon>Asteroideae</taxon>
        <taxon>Anthemideae</taxon>
        <taxon>Anthemidinae</taxon>
        <taxon>Tanacetum</taxon>
    </lineage>
</organism>